<evidence type="ECO:0000256" key="7">
    <source>
        <dbReference type="SAM" id="SignalP"/>
    </source>
</evidence>
<dbReference type="SUPFAM" id="SSF52833">
    <property type="entry name" value="Thioredoxin-like"/>
    <property type="match status" value="1"/>
</dbReference>
<feature type="transmembrane region" description="Helical" evidence="6">
    <location>
        <begin position="416"/>
        <end position="443"/>
    </location>
</feature>
<dbReference type="RefSeq" id="WP_012278350.1">
    <property type="nucleotide sequence ID" value="NC_010334.1"/>
</dbReference>
<dbReference type="GO" id="GO:0017004">
    <property type="term" value="P:cytochrome complex assembly"/>
    <property type="evidence" value="ECO:0007669"/>
    <property type="project" value="UniProtKB-KW"/>
</dbReference>
<name>B0TRR6_SHEHH</name>
<keyword evidence="4 6" id="KW-1133">Transmembrane helix</keyword>
<dbReference type="GO" id="GO:0016020">
    <property type="term" value="C:membrane"/>
    <property type="evidence" value="ECO:0007669"/>
    <property type="project" value="UniProtKB-SubCell"/>
</dbReference>
<dbReference type="CDD" id="cd02953">
    <property type="entry name" value="DsbDgamma"/>
    <property type="match status" value="1"/>
</dbReference>
<keyword evidence="11" id="KW-1185">Reference proteome</keyword>
<evidence type="ECO:0000256" key="5">
    <source>
        <dbReference type="ARBA" id="ARBA00023136"/>
    </source>
</evidence>
<feature type="transmembrane region" description="Helical" evidence="6">
    <location>
        <begin position="449"/>
        <end position="474"/>
    </location>
</feature>
<dbReference type="Proteomes" id="UP000001317">
    <property type="component" value="Chromosome"/>
</dbReference>
<feature type="signal peptide" evidence="7">
    <location>
        <begin position="1"/>
        <end position="21"/>
    </location>
</feature>
<keyword evidence="7" id="KW-0732">Signal</keyword>
<evidence type="ECO:0000313" key="11">
    <source>
        <dbReference type="Proteomes" id="UP000001317"/>
    </source>
</evidence>
<feature type="domain" description="Thiol:disulfide interchange protein DsbD N-terminal" evidence="9">
    <location>
        <begin position="51"/>
        <end position="151"/>
    </location>
</feature>
<dbReference type="AlphaFoldDB" id="B0TRR6"/>
<feature type="transmembrane region" description="Helical" evidence="6">
    <location>
        <begin position="513"/>
        <end position="531"/>
    </location>
</feature>
<gene>
    <name evidence="10" type="ordered locus">Shal_3281</name>
</gene>
<evidence type="ECO:0000313" key="10">
    <source>
        <dbReference type="EMBL" id="ABZ77828.1"/>
    </source>
</evidence>
<evidence type="ECO:0000256" key="2">
    <source>
        <dbReference type="ARBA" id="ARBA00022692"/>
    </source>
</evidence>
<dbReference type="Gene3D" id="3.40.30.10">
    <property type="entry name" value="Glutaredoxin"/>
    <property type="match status" value="1"/>
</dbReference>
<evidence type="ECO:0000259" key="9">
    <source>
        <dbReference type="Pfam" id="PF11412"/>
    </source>
</evidence>
<feature type="chain" id="PRO_5002756736" evidence="7">
    <location>
        <begin position="22"/>
        <end position="685"/>
    </location>
</feature>
<dbReference type="KEGG" id="shl:Shal_3281"/>
<evidence type="ECO:0000259" key="8">
    <source>
        <dbReference type="Pfam" id="PF02683"/>
    </source>
</evidence>
<dbReference type="STRING" id="458817.Shal_3281"/>
<keyword evidence="5 6" id="KW-0472">Membrane</keyword>
<feature type="transmembrane region" description="Helical" evidence="6">
    <location>
        <begin position="373"/>
        <end position="396"/>
    </location>
</feature>
<dbReference type="InterPro" id="IPR003834">
    <property type="entry name" value="Cyt_c_assmbl_TM_dom"/>
</dbReference>
<dbReference type="HOGENOM" id="CLU_014657_1_1_6"/>
<reference evidence="10" key="1">
    <citation type="submission" date="2008-01" db="EMBL/GenBank/DDBJ databases">
        <title>Complete sequence of Shewanella halifaxensis HAW-EB4.</title>
        <authorList>
            <consortium name="US DOE Joint Genome Institute"/>
            <person name="Copeland A."/>
            <person name="Lucas S."/>
            <person name="Lapidus A."/>
            <person name="Glavina del Rio T."/>
            <person name="Dalin E."/>
            <person name="Tice H."/>
            <person name="Bruce D."/>
            <person name="Goodwin L."/>
            <person name="Pitluck S."/>
            <person name="Sims D."/>
            <person name="Brettin T."/>
            <person name="Detter J.C."/>
            <person name="Han C."/>
            <person name="Kuske C.R."/>
            <person name="Schmutz J."/>
            <person name="Larimer F."/>
            <person name="Land M."/>
            <person name="Hauser L."/>
            <person name="Kyrpides N."/>
            <person name="Kim E."/>
            <person name="Zhao J.-S."/>
            <person name="Richardson P."/>
        </authorList>
    </citation>
    <scope>NUCLEOTIDE SEQUENCE [LARGE SCALE GENOMIC DNA]</scope>
    <source>
        <strain evidence="10">HAW-EB4</strain>
    </source>
</reference>
<dbReference type="Pfam" id="PF11412">
    <property type="entry name" value="DsbD_N"/>
    <property type="match status" value="1"/>
</dbReference>
<keyword evidence="3" id="KW-0201">Cytochrome c-type biogenesis</keyword>
<dbReference type="PANTHER" id="PTHR32234:SF3">
    <property type="entry name" value="SUPPRESSION OF COPPER SENSITIVITY PROTEIN"/>
    <property type="match status" value="1"/>
</dbReference>
<dbReference type="OrthoDB" id="9811036at2"/>
<dbReference type="GO" id="GO:0015035">
    <property type="term" value="F:protein-disulfide reductase activity"/>
    <property type="evidence" value="ECO:0007669"/>
    <property type="project" value="TreeGrafter"/>
</dbReference>
<dbReference type="GO" id="GO:0045454">
    <property type="term" value="P:cell redox homeostasis"/>
    <property type="evidence" value="ECO:0007669"/>
    <property type="project" value="TreeGrafter"/>
</dbReference>
<organism evidence="10 11">
    <name type="scientific">Shewanella halifaxensis (strain HAW-EB4)</name>
    <dbReference type="NCBI Taxonomy" id="458817"/>
    <lineage>
        <taxon>Bacteria</taxon>
        <taxon>Pseudomonadati</taxon>
        <taxon>Pseudomonadota</taxon>
        <taxon>Gammaproteobacteria</taxon>
        <taxon>Alteromonadales</taxon>
        <taxon>Shewanellaceae</taxon>
        <taxon>Shewanella</taxon>
    </lineage>
</organism>
<feature type="domain" description="Cytochrome C biogenesis protein transmembrane" evidence="8">
    <location>
        <begin position="291"/>
        <end position="504"/>
    </location>
</feature>
<feature type="transmembrane region" description="Helical" evidence="6">
    <location>
        <begin position="334"/>
        <end position="353"/>
    </location>
</feature>
<protein>
    <submittedName>
        <fullName evidence="10">Cytochrome c biogenesis protein transmembrane region</fullName>
    </submittedName>
</protein>
<sequence length="685" mass="74833">MKIIKQIILVCLIALANPVFAQSTGWLENPNHPPVKARFMLTGELDKATNTMPGVLEVELDGEWKTYWRSPGEGGIAPSIDWSGSTNLDNVNWNWPAPEQFSLLGLQTFGYHQQAAFPMLVTLNDASKPASLQGKFTLSSCTNICVLTDYDINLEIDPRELNSDVGAMFSYNKALSKVPQKKISDTLVFGWDAKAKQLQVEMDDTGWIMPKFIVDGEPDTTFKFVIFERFETDTAAKKLRAVFDASSWLGEPELLGKPLNLTVIDSNRAVEYTSKVEATTIKSSQTSLLKMLLIALLGGLILNVMPCVLPVLGMKLSAVIAAPDLQRRQIRQQFIASALGILVSFWLLAAFIFTLKLTGQAIGWGVQFQNPWFIGFMAIVTSVFALNMLGAFEITLPSNLQTKLATTGGNDHRGHFLQGMFATLLATPCSAPFLGTAVAFALGADVLSLFVIFTALALGMALPWLVVAAFPQVANYFPKPGRWMNVVKVVFSGLLVLTSLWLISLLANFIPTVYLWIAAAILLLLFLMLMAKVQGKAAVIASVSIGIMVLAVAAFSTSNRWAQPLPTDLDWRALNESEIARQVAAGKTVFVDVTADWCITCKANKVGVILQDPVYSELKTENIVLMEGDWTKPSAPITEYLQSHNRFGVPFNVVYGPNAPEGIALPVILSASDVIDAINVASVRF</sequence>
<dbReference type="eggNOG" id="COG4233">
    <property type="taxonomic scope" value="Bacteria"/>
</dbReference>
<dbReference type="InterPro" id="IPR036249">
    <property type="entry name" value="Thioredoxin-like_sf"/>
</dbReference>
<dbReference type="EMBL" id="CP000931">
    <property type="protein sequence ID" value="ABZ77828.1"/>
    <property type="molecule type" value="Genomic_DNA"/>
</dbReference>
<comment type="subcellular location">
    <subcellularLocation>
        <location evidence="1">Membrane</location>
        <topology evidence="1">Multi-pass membrane protein</topology>
    </subcellularLocation>
</comment>
<evidence type="ECO:0000256" key="6">
    <source>
        <dbReference type="SAM" id="Phobius"/>
    </source>
</evidence>
<dbReference type="Pfam" id="PF02683">
    <property type="entry name" value="DsbD_TM"/>
    <property type="match status" value="1"/>
</dbReference>
<dbReference type="InterPro" id="IPR035671">
    <property type="entry name" value="DsbD_gamma"/>
</dbReference>
<evidence type="ECO:0000256" key="3">
    <source>
        <dbReference type="ARBA" id="ARBA00022748"/>
    </source>
</evidence>
<accession>B0TRR6</accession>
<feature type="transmembrane region" description="Helical" evidence="6">
    <location>
        <begin position="538"/>
        <end position="556"/>
    </location>
</feature>
<dbReference type="Pfam" id="PF13899">
    <property type="entry name" value="Thioredoxin_7"/>
    <property type="match status" value="1"/>
</dbReference>
<dbReference type="eggNOG" id="COG4232">
    <property type="taxonomic scope" value="Bacteria"/>
</dbReference>
<keyword evidence="2 6" id="KW-0812">Transmembrane</keyword>
<proteinExistence type="predicted"/>
<feature type="transmembrane region" description="Helical" evidence="6">
    <location>
        <begin position="291"/>
        <end position="313"/>
    </location>
</feature>
<evidence type="ECO:0000256" key="1">
    <source>
        <dbReference type="ARBA" id="ARBA00004141"/>
    </source>
</evidence>
<dbReference type="PANTHER" id="PTHR32234">
    <property type="entry name" value="THIOL:DISULFIDE INTERCHANGE PROTEIN DSBD"/>
    <property type="match status" value="1"/>
</dbReference>
<evidence type="ECO:0000256" key="4">
    <source>
        <dbReference type="ARBA" id="ARBA00022989"/>
    </source>
</evidence>
<dbReference type="InterPro" id="IPR028250">
    <property type="entry name" value="DsbDN"/>
</dbReference>
<feature type="transmembrane region" description="Helical" evidence="6">
    <location>
        <begin position="486"/>
        <end position="507"/>
    </location>
</feature>